<reference evidence="1" key="1">
    <citation type="submission" date="2022-10" db="EMBL/GenBank/DDBJ databases">
        <title>Genome Sequence of Xylaria curta.</title>
        <authorList>
            <person name="Buettner E."/>
        </authorList>
    </citation>
    <scope>NUCLEOTIDE SEQUENCE</scope>
    <source>
        <strain evidence="1">Babe10</strain>
    </source>
</reference>
<dbReference type="EMBL" id="JAPDGR010001314">
    <property type="protein sequence ID" value="KAJ2984319.1"/>
    <property type="molecule type" value="Genomic_DNA"/>
</dbReference>
<protein>
    <submittedName>
        <fullName evidence="1">Uncharacterized protein</fullName>
    </submittedName>
</protein>
<gene>
    <name evidence="1" type="ORF">NUW58_g6103</name>
</gene>
<sequence length="592" mass="67490">MNTTTTLTGWQDSPIRRGTWEIIGNCAVTIFTCTWTIQHMNIPGPNDTFFTTFRRTLRWMGITVLFPEFLSVRAYVEILMAMEALGDMDKAGLPVKYPLFYPRALHNSRRDRDPDSEQRRRSPTARPGTAHIPPNPQGQQPDIASVADPGPVPQPNPGAKQSSSHSTRRHAWTLTHSYFANMGGFIIEQDDDSGEYRRGYRQITGHQIARQHNNLSFPCQYSEEIIKDKNKSDAFAKGLAIVQISNLFLSSAVRKRQNLPISQLEIVAVGFSSIGILTFILYWYKPRNVTLPLSIDLKAPNRPNYRRNNANFATFHTFLFSRRRNHEHDRIPNDILPDSPFHTKYTMVFFALLSAAYSAFPTESWNSVFPTPAEQTAWRAATIVSIVVPLLGLIALLLLQDHRAAGDSRSFIEHTLRFLNDIGATYEPCREKQIITQAHDKLQGIYSLSPSANEVNVRYKDIFAQMISSENRDICRRIRCSLTSEGNFETDLRTRLELIGECYDLIFRDHFLYLLESMDRSRTFILLERSPATANYPKKESRTASSTRVIQALGIVYCLARLAILALALSSLRLMADRVYTTTWTKYIPIIQ</sequence>
<keyword evidence="2" id="KW-1185">Reference proteome</keyword>
<proteinExistence type="predicted"/>
<accession>A0ACC1NZI1</accession>
<evidence type="ECO:0000313" key="1">
    <source>
        <dbReference type="EMBL" id="KAJ2984319.1"/>
    </source>
</evidence>
<dbReference type="Proteomes" id="UP001143856">
    <property type="component" value="Unassembled WGS sequence"/>
</dbReference>
<comment type="caution">
    <text evidence="1">The sequence shown here is derived from an EMBL/GenBank/DDBJ whole genome shotgun (WGS) entry which is preliminary data.</text>
</comment>
<organism evidence="1 2">
    <name type="scientific">Xylaria curta</name>
    <dbReference type="NCBI Taxonomy" id="42375"/>
    <lineage>
        <taxon>Eukaryota</taxon>
        <taxon>Fungi</taxon>
        <taxon>Dikarya</taxon>
        <taxon>Ascomycota</taxon>
        <taxon>Pezizomycotina</taxon>
        <taxon>Sordariomycetes</taxon>
        <taxon>Xylariomycetidae</taxon>
        <taxon>Xylariales</taxon>
        <taxon>Xylariaceae</taxon>
        <taxon>Xylaria</taxon>
    </lineage>
</organism>
<evidence type="ECO:0000313" key="2">
    <source>
        <dbReference type="Proteomes" id="UP001143856"/>
    </source>
</evidence>
<name>A0ACC1NZI1_9PEZI</name>